<evidence type="ECO:0000313" key="1">
    <source>
        <dbReference type="EMBL" id="SVB74378.1"/>
    </source>
</evidence>
<organism evidence="1">
    <name type="scientific">marine metagenome</name>
    <dbReference type="NCBI Taxonomy" id="408172"/>
    <lineage>
        <taxon>unclassified sequences</taxon>
        <taxon>metagenomes</taxon>
        <taxon>ecological metagenomes</taxon>
    </lineage>
</organism>
<dbReference type="GO" id="GO:0022900">
    <property type="term" value="P:electron transport chain"/>
    <property type="evidence" value="ECO:0007669"/>
    <property type="project" value="InterPro"/>
</dbReference>
<name>A0A382GGU1_9ZZZZ</name>
<dbReference type="EMBL" id="UINC01055469">
    <property type="protein sequence ID" value="SVB74378.1"/>
    <property type="molecule type" value="Genomic_DNA"/>
</dbReference>
<dbReference type="Pfam" id="PF04800">
    <property type="entry name" value="NDUS4"/>
    <property type="match status" value="1"/>
</dbReference>
<dbReference type="InterPro" id="IPR006885">
    <property type="entry name" value="NADH_UbQ_FeS_4_mit-like"/>
</dbReference>
<gene>
    <name evidence="1" type="ORF">METZ01_LOCUS227232</name>
</gene>
<accession>A0A382GGU1</accession>
<feature type="non-terminal residue" evidence="1">
    <location>
        <position position="1"/>
    </location>
</feature>
<dbReference type="AlphaFoldDB" id="A0A382GGU1"/>
<protein>
    <submittedName>
        <fullName evidence="1">Uncharacterized protein</fullName>
    </submittedName>
</protein>
<reference evidence="1" key="1">
    <citation type="submission" date="2018-05" db="EMBL/GenBank/DDBJ databases">
        <authorList>
            <person name="Lanie J.A."/>
            <person name="Ng W.-L."/>
            <person name="Kazmierczak K.M."/>
            <person name="Andrzejewski T.M."/>
            <person name="Davidsen T.M."/>
            <person name="Wayne K.J."/>
            <person name="Tettelin H."/>
            <person name="Glass J.I."/>
            <person name="Rusch D."/>
            <person name="Podicherti R."/>
            <person name="Tsui H.-C.T."/>
            <person name="Winkler M.E."/>
        </authorList>
    </citation>
    <scope>NUCLEOTIDE SEQUENCE</scope>
</reference>
<sequence>SKEKAIEYAKSNNIDYEIVEPQNSEFIIKSYADNFLKNN</sequence>
<proteinExistence type="predicted"/>